<protein>
    <submittedName>
        <fullName evidence="2">Methylmalonyl-CoA mutase small subunit</fullName>
        <ecNumber evidence="2">5.4.99.2</ecNumber>
    </submittedName>
</protein>
<evidence type="ECO:0000259" key="1">
    <source>
        <dbReference type="Pfam" id="PF01642"/>
    </source>
</evidence>
<sequence length="610" mass="64050">MTDSFALASGFADPDLARWQELAEKALKGAPVSRLTGQTYDGVPIRPLYGPYEAPNPASMTGAPGAAPFIRGAAFERDAFLPWDIRQIVTDPDPHMANEIGLRDLERGVSSLEFQIDPTGACGVVATHVEAFRQLIKGILLDLATLGLDAPSDPLGAARALADAVPEAARATAKLAFNLDPMAARMTGMTGCSLSAAAGFAAQVKTLFPAATSLRADARPVHEGGGTEAQELAVLIASGIAHLRAGEAMGLSPREVNETLLFTLSAGPDVVVEIAKQRAARRLWARVLQACGTQAPMRVQAVTSARMQTRRDPWTNILRATCAGFAAAAAGADVITILPFTSALGLADEAARRIARNTQLILQEESHLGRVTDPAGGAWAMEALADDLAKAAWPKVQEIERAGGLEAALDQGLIQAWVAETATARRRDIARRKTQLIGINIYANLDETPPEVAIALPQSAPPPPLPGAILPMRLAQEFEALRDRADAAKPAIFLANLGPLARFSARAGFARNAFEAGGIRAVGADTAYADHAALLAAFAASGTQLVCLCGDDATYGEEAAGAALALKEAGARHIWLAGKFEAEAIDRNIFVGADILAELTHAVWLVETMS</sequence>
<dbReference type="PANTHER" id="PTHR48101">
    <property type="entry name" value="METHYLMALONYL-COA MUTASE, MITOCHONDRIAL-RELATED"/>
    <property type="match status" value="1"/>
</dbReference>
<dbReference type="AlphaFoldDB" id="A0A2P2E8Q8"/>
<dbReference type="PANTHER" id="PTHR48101:SF4">
    <property type="entry name" value="METHYLMALONYL-COA MUTASE, MITOCHONDRIAL"/>
    <property type="match status" value="1"/>
</dbReference>
<keyword evidence="3" id="KW-1185">Reference proteome</keyword>
<dbReference type="EC" id="5.4.99.2" evidence="2"/>
<dbReference type="OrthoDB" id="9762378at2"/>
<keyword evidence="2" id="KW-0413">Isomerase</keyword>
<comment type="caution">
    <text evidence="2">The sequence shown here is derived from an EMBL/GenBank/DDBJ whole genome shotgun (WGS) entry which is preliminary data.</text>
</comment>
<reference evidence="2 3" key="1">
    <citation type="journal article" date="2018" name="Genome Announc.">
        <title>Draft Genome Sequence of "Candidatus Phycosocius bacilliformis," an Alphaproteobacterial Ectosymbiont of the Hydrocarbon-Producing Green Alga Botryococcus braunii.</title>
        <authorList>
            <person name="Tanabe Y."/>
            <person name="Yamaguchi H."/>
            <person name="Watanabe M.M."/>
        </authorList>
    </citation>
    <scope>NUCLEOTIDE SEQUENCE [LARGE SCALE GENOMIC DNA]</scope>
    <source>
        <strain evidence="2 3">BOTRYCO-2</strain>
    </source>
</reference>
<feature type="domain" description="Methylmalonyl-CoA mutase alpha/beta chain catalytic" evidence="1">
    <location>
        <begin position="39"/>
        <end position="452"/>
    </location>
</feature>
<accession>A0A2P2E8Q8</accession>
<dbReference type="SUPFAM" id="SSF51703">
    <property type="entry name" value="Cobalamin (vitamin B12)-dependent enzymes"/>
    <property type="match status" value="1"/>
</dbReference>
<dbReference type="Gene3D" id="3.20.20.240">
    <property type="entry name" value="Methylmalonyl-CoA mutase"/>
    <property type="match status" value="1"/>
</dbReference>
<dbReference type="GO" id="GO:0004494">
    <property type="term" value="F:methylmalonyl-CoA mutase activity"/>
    <property type="evidence" value="ECO:0007669"/>
    <property type="project" value="UniProtKB-EC"/>
</dbReference>
<dbReference type="InterPro" id="IPR006099">
    <property type="entry name" value="MeMalonylCoA_mutase_a/b_cat"/>
</dbReference>
<gene>
    <name evidence="2" type="primary">mutA</name>
    <name evidence="2" type="ORF">PbB2_01114</name>
</gene>
<dbReference type="GO" id="GO:0005737">
    <property type="term" value="C:cytoplasm"/>
    <property type="evidence" value="ECO:0007669"/>
    <property type="project" value="TreeGrafter"/>
</dbReference>
<dbReference type="GO" id="GO:0031419">
    <property type="term" value="F:cobalamin binding"/>
    <property type="evidence" value="ECO:0007669"/>
    <property type="project" value="InterPro"/>
</dbReference>
<proteinExistence type="predicted"/>
<dbReference type="Proteomes" id="UP000245086">
    <property type="component" value="Unassembled WGS sequence"/>
</dbReference>
<organism evidence="2 3">
    <name type="scientific">Candidatus Phycosocius bacilliformis</name>
    <dbReference type="NCBI Taxonomy" id="1445552"/>
    <lineage>
        <taxon>Bacteria</taxon>
        <taxon>Pseudomonadati</taxon>
        <taxon>Pseudomonadota</taxon>
        <taxon>Alphaproteobacteria</taxon>
        <taxon>Caulobacterales</taxon>
        <taxon>Caulobacterales incertae sedis</taxon>
        <taxon>Candidatus Phycosocius</taxon>
    </lineage>
</organism>
<evidence type="ECO:0000313" key="2">
    <source>
        <dbReference type="EMBL" id="GBF57447.1"/>
    </source>
</evidence>
<dbReference type="EMBL" id="BFBR01000003">
    <property type="protein sequence ID" value="GBF57447.1"/>
    <property type="molecule type" value="Genomic_DNA"/>
</dbReference>
<evidence type="ECO:0000313" key="3">
    <source>
        <dbReference type="Proteomes" id="UP000245086"/>
    </source>
</evidence>
<name>A0A2P2E8Q8_9PROT</name>
<dbReference type="Gene3D" id="3.40.50.280">
    <property type="entry name" value="Cobalamin-binding domain"/>
    <property type="match status" value="1"/>
</dbReference>
<dbReference type="InterPro" id="IPR016176">
    <property type="entry name" value="Cbl-dep_enz_cat"/>
</dbReference>
<dbReference type="Pfam" id="PF01642">
    <property type="entry name" value="MM_CoA_mutase"/>
    <property type="match status" value="1"/>
</dbReference>
<dbReference type="GO" id="GO:0019678">
    <property type="term" value="P:propionate metabolic process, methylmalonyl pathway"/>
    <property type="evidence" value="ECO:0007669"/>
    <property type="project" value="TreeGrafter"/>
</dbReference>
<dbReference type="RefSeq" id="WP_108984339.1">
    <property type="nucleotide sequence ID" value="NZ_BFBR01000003.1"/>
</dbReference>